<dbReference type="Proteomes" id="UP000324767">
    <property type="component" value="Unassembled WGS sequence"/>
</dbReference>
<dbReference type="InterPro" id="IPR019182">
    <property type="entry name" value="Cytochrome_b-c1_su10_fun"/>
</dbReference>
<evidence type="ECO:0008006" key="4">
    <source>
        <dbReference type="Google" id="ProtNLM"/>
    </source>
</evidence>
<feature type="transmembrane region" description="Helical" evidence="1">
    <location>
        <begin position="60"/>
        <end position="82"/>
    </location>
</feature>
<organism evidence="2 3">
    <name type="scientific">Lasallia pustulata</name>
    <dbReference type="NCBI Taxonomy" id="136370"/>
    <lineage>
        <taxon>Eukaryota</taxon>
        <taxon>Fungi</taxon>
        <taxon>Dikarya</taxon>
        <taxon>Ascomycota</taxon>
        <taxon>Pezizomycotina</taxon>
        <taxon>Lecanoromycetes</taxon>
        <taxon>OSLEUM clade</taxon>
        <taxon>Umbilicariomycetidae</taxon>
        <taxon>Umbilicariales</taxon>
        <taxon>Umbilicariaceae</taxon>
        <taxon>Lasallia</taxon>
    </lineage>
</organism>
<dbReference type="GO" id="GO:0006122">
    <property type="term" value="P:mitochondrial electron transport, ubiquinol to cytochrome c"/>
    <property type="evidence" value="ECO:0007669"/>
    <property type="project" value="InterPro"/>
</dbReference>
<dbReference type="OrthoDB" id="2391627at2759"/>
<dbReference type="Pfam" id="PF09796">
    <property type="entry name" value="QCR10"/>
    <property type="match status" value="1"/>
</dbReference>
<dbReference type="GO" id="GO:0005739">
    <property type="term" value="C:mitochondrion"/>
    <property type="evidence" value="ECO:0007669"/>
    <property type="project" value="GOC"/>
</dbReference>
<sequence length="111" mass="12183">MSTPGPTGFHPPAQKPSYTAYRSPYGPNYKTLPNVRGISLRGATRLHVPLPPRQPQLPHLGLTAASFGGVAGVFALFFFSDVPKVRKDIMQRLPLIGDYFIHEVPPSDNPF</sequence>
<gene>
    <name evidence="2" type="ORF">FRX48_01963</name>
</gene>
<evidence type="ECO:0000313" key="3">
    <source>
        <dbReference type="Proteomes" id="UP000324767"/>
    </source>
</evidence>
<comment type="caution">
    <text evidence="2">The sequence shown here is derived from an EMBL/GenBank/DDBJ whole genome shotgun (WGS) entry which is preliminary data.</text>
</comment>
<accession>A0A5M8Q237</accession>
<keyword evidence="1" id="KW-1133">Transmembrane helix</keyword>
<keyword evidence="1" id="KW-0812">Transmembrane</keyword>
<name>A0A5M8Q237_9LECA</name>
<dbReference type="EMBL" id="VXIT01000002">
    <property type="protein sequence ID" value="KAA6415210.1"/>
    <property type="molecule type" value="Genomic_DNA"/>
</dbReference>
<dbReference type="AlphaFoldDB" id="A0A5M8Q237"/>
<evidence type="ECO:0000256" key="1">
    <source>
        <dbReference type="SAM" id="Phobius"/>
    </source>
</evidence>
<proteinExistence type="predicted"/>
<protein>
    <recommendedName>
        <fullName evidence="4">Cytochrome b-c1 complex subunit 10</fullName>
    </recommendedName>
</protein>
<dbReference type="PANTHER" id="PTHR28254">
    <property type="entry name" value="CYTOCHROME B-C1 COMPLEX SUBUNIT 10"/>
    <property type="match status" value="1"/>
</dbReference>
<dbReference type="PANTHER" id="PTHR28254:SF1">
    <property type="entry name" value="CYTOCHROME B-C1 COMPLEX SUBUNIT 10, MITOCHONDRIAL"/>
    <property type="match status" value="1"/>
</dbReference>
<evidence type="ECO:0000313" key="2">
    <source>
        <dbReference type="EMBL" id="KAA6415210.1"/>
    </source>
</evidence>
<keyword evidence="1" id="KW-0472">Membrane</keyword>
<reference evidence="2 3" key="1">
    <citation type="submission" date="2019-09" db="EMBL/GenBank/DDBJ databases">
        <title>The hologenome of the rock-dwelling lichen Lasallia pustulata.</title>
        <authorList>
            <person name="Greshake Tzovaras B."/>
            <person name="Segers F."/>
            <person name="Bicker A."/>
            <person name="Dal Grande F."/>
            <person name="Otte J."/>
            <person name="Hankeln T."/>
            <person name="Schmitt I."/>
            <person name="Ebersberger I."/>
        </authorList>
    </citation>
    <scope>NUCLEOTIDE SEQUENCE [LARGE SCALE GENOMIC DNA]</scope>
    <source>
        <strain evidence="2">A1-1</strain>
    </source>
</reference>